<evidence type="ECO:0000313" key="3">
    <source>
        <dbReference type="Proteomes" id="UP000005713"/>
    </source>
</evidence>
<gene>
    <name evidence="2" type="ORF">SSE37_10844</name>
</gene>
<sequence length="181" mass="20676">MLHKLRRFAGDETGNVTIETLIWLPLLLTVLASMFSLHDAFRQKSLNTKAAYTISDAISRETSAIDAAYLDGMLDLLEFLTSSEGPYSLRVTQVRYDANQGAYIRDWSQTRGLFSDLRTEDLVSLTDRLPTLLHNERVIMVETETQYVPPFELPALNEADLFYTYGFTRPRFAPQIIWSDS</sequence>
<organism evidence="2 3">
    <name type="scientific">Sagittula stellata (strain ATCC 700073 / DSM 11524 / E-37)</name>
    <dbReference type="NCBI Taxonomy" id="388399"/>
    <lineage>
        <taxon>Bacteria</taxon>
        <taxon>Pseudomonadati</taxon>
        <taxon>Pseudomonadota</taxon>
        <taxon>Alphaproteobacteria</taxon>
        <taxon>Rhodobacterales</taxon>
        <taxon>Roseobacteraceae</taxon>
        <taxon>Sagittula</taxon>
    </lineage>
</organism>
<keyword evidence="1" id="KW-0472">Membrane</keyword>
<keyword evidence="1" id="KW-0812">Transmembrane</keyword>
<dbReference type="RefSeq" id="WP_005858774.1">
    <property type="nucleotide sequence ID" value="NZ_AAYA01000006.1"/>
</dbReference>
<dbReference type="Proteomes" id="UP000005713">
    <property type="component" value="Unassembled WGS sequence"/>
</dbReference>
<dbReference type="AlphaFoldDB" id="A3K3C1"/>
<keyword evidence="3" id="KW-1185">Reference proteome</keyword>
<reference evidence="2 3" key="1">
    <citation type="submission" date="2006-06" db="EMBL/GenBank/DDBJ databases">
        <authorList>
            <person name="Moran M.A."/>
            <person name="Ferriera S."/>
            <person name="Johnson J."/>
            <person name="Kravitz S."/>
            <person name="Beeson K."/>
            <person name="Sutton G."/>
            <person name="Rogers Y.-H."/>
            <person name="Friedman R."/>
            <person name="Frazier M."/>
            <person name="Venter J.C."/>
        </authorList>
    </citation>
    <scope>NUCLEOTIDE SEQUENCE [LARGE SCALE GENOMIC DNA]</scope>
    <source>
        <strain evidence="2 3">E-37</strain>
    </source>
</reference>
<dbReference type="EMBL" id="AAYA01000006">
    <property type="protein sequence ID" value="EBA08035.1"/>
    <property type="molecule type" value="Genomic_DNA"/>
</dbReference>
<name>A3K3C1_SAGS3</name>
<evidence type="ECO:0008006" key="4">
    <source>
        <dbReference type="Google" id="ProtNLM"/>
    </source>
</evidence>
<feature type="transmembrane region" description="Helical" evidence="1">
    <location>
        <begin position="20"/>
        <end position="37"/>
    </location>
</feature>
<proteinExistence type="predicted"/>
<comment type="caution">
    <text evidence="2">The sequence shown here is derived from an EMBL/GenBank/DDBJ whole genome shotgun (WGS) entry which is preliminary data.</text>
</comment>
<evidence type="ECO:0000256" key="1">
    <source>
        <dbReference type="SAM" id="Phobius"/>
    </source>
</evidence>
<accession>A3K3C1</accession>
<keyword evidence="1" id="KW-1133">Transmembrane helix</keyword>
<protein>
    <recommendedName>
        <fullName evidence="4">Flp pilus assembly protein TadG</fullName>
    </recommendedName>
</protein>
<dbReference type="eggNOG" id="COG4961">
    <property type="taxonomic scope" value="Bacteria"/>
</dbReference>
<evidence type="ECO:0000313" key="2">
    <source>
        <dbReference type="EMBL" id="EBA08035.1"/>
    </source>
</evidence>